<comment type="catalytic activity">
    <reaction evidence="8 12">
        <text>GTP + H2O = GDP + phosphate + H(+)</text>
        <dbReference type="Rhea" id="RHEA:19669"/>
        <dbReference type="ChEBI" id="CHEBI:15377"/>
        <dbReference type="ChEBI" id="CHEBI:15378"/>
        <dbReference type="ChEBI" id="CHEBI:37565"/>
        <dbReference type="ChEBI" id="CHEBI:43474"/>
        <dbReference type="ChEBI" id="CHEBI:58189"/>
        <dbReference type="EC" id="3.6.5.n1"/>
    </reaction>
</comment>
<dbReference type="GO" id="GO:0003746">
    <property type="term" value="F:translation elongation factor activity"/>
    <property type="evidence" value="ECO:0007669"/>
    <property type="project" value="UniProtKB-UniRule"/>
</dbReference>
<accession>A0A0F0CU83</accession>
<dbReference type="InterPro" id="IPR027417">
    <property type="entry name" value="P-loop_NTPase"/>
</dbReference>
<evidence type="ECO:0000313" key="14">
    <source>
        <dbReference type="EMBL" id="KJJ84995.1"/>
    </source>
</evidence>
<evidence type="ECO:0000256" key="5">
    <source>
        <dbReference type="ARBA" id="ARBA00022917"/>
    </source>
</evidence>
<dbReference type="Gene3D" id="3.30.70.240">
    <property type="match status" value="1"/>
</dbReference>
<dbReference type="PROSITE" id="PS00301">
    <property type="entry name" value="G_TR_1"/>
    <property type="match status" value="1"/>
</dbReference>
<dbReference type="FunFam" id="3.30.70.2570:FF:000001">
    <property type="entry name" value="Translation factor GUF1, mitochondrial"/>
    <property type="match status" value="1"/>
</dbReference>
<evidence type="ECO:0000256" key="3">
    <source>
        <dbReference type="ARBA" id="ARBA00022741"/>
    </source>
</evidence>
<comment type="similarity">
    <text evidence="10">Belongs to the GTP-binding elongation factor family. LepA subfamily.</text>
</comment>
<organism evidence="14 15">
    <name type="scientific">Candidatus Omnitrophus magneticus</name>
    <dbReference type="NCBI Taxonomy" id="1609969"/>
    <lineage>
        <taxon>Bacteria</taxon>
        <taxon>Pseudomonadati</taxon>
        <taxon>Candidatus Omnitrophota</taxon>
        <taxon>Candidatus Omnitrophus</taxon>
    </lineage>
</organism>
<dbReference type="SUPFAM" id="SSF52540">
    <property type="entry name" value="P-loop containing nucleoside triphosphate hydrolases"/>
    <property type="match status" value="1"/>
</dbReference>
<keyword evidence="15" id="KW-1185">Reference proteome</keyword>
<dbReference type="InterPro" id="IPR031157">
    <property type="entry name" value="G_TR_CS"/>
</dbReference>
<dbReference type="FunFam" id="3.40.50.300:FF:000078">
    <property type="entry name" value="Elongation factor 4"/>
    <property type="match status" value="1"/>
</dbReference>
<dbReference type="Pfam" id="PF06421">
    <property type="entry name" value="LepA_C"/>
    <property type="match status" value="1"/>
</dbReference>
<sequence length="597" mass="66756">MIKNIRNFCIIAHIDHGKSTLADRLIQLTGTVDNREFRDQFLDSMDLERERGITIKASAVRMMYKANDGETYCLNLIDTPGHVDFTYEVSKAIAACEGAILVVDAVQGVEAQTIANLYLAMDHNLKILPLINKIDLKNARIEEVKHQMFDALGVDDDEILLSSAKEGTGIKEILEAVVARVPAPEGLEDAPLQALIFDSSYDIYRGVIVYVRIINGVIKAGRDIMMMNKGMRYEVKEVGVFMPKETIVDKLTPGEVGYIICNIKNASEVAVGDTVTDLRAPADKPLPGYKKVKPMVFSGIYPISNEDYETLKSAMGKLQLSDSSFVYEPETSMALGFGFRCGFLGLLHMDIVQERLEREFNLDLIITSPSVTYRVKTAASDVEEIDNPTRYPSSEKIEYVEEPYVRCFLIAPSNTIGNLMKLCENKRGEFVGTKYLDPTKIQITYNIPLAEIVVDFYDKIKSSTQGYGSLDYEVIGFRKSDIVKLDILLNGEVCDALSCIVHKDRARTKGQELAEKLKETIPKHMFKITIQAAIGGNVIAREDISALKKHVTGKCYGGDITRKRKLWEKQKEGKKKMRVIGSVEVPKEAFLKAMRVA</sequence>
<dbReference type="PANTHER" id="PTHR43512">
    <property type="entry name" value="TRANSLATION FACTOR GUF1-RELATED"/>
    <property type="match status" value="1"/>
</dbReference>
<evidence type="ECO:0000256" key="2">
    <source>
        <dbReference type="ARBA" id="ARBA00022475"/>
    </source>
</evidence>
<dbReference type="Gene3D" id="3.30.70.870">
    <property type="entry name" value="Elongation Factor G (Translational Gtpase), domain 3"/>
    <property type="match status" value="1"/>
</dbReference>
<keyword evidence="6 12" id="KW-0342">GTP-binding</keyword>
<dbReference type="HAMAP" id="MF_00071">
    <property type="entry name" value="LepA"/>
    <property type="match status" value="1"/>
</dbReference>
<dbReference type="CDD" id="cd03709">
    <property type="entry name" value="lepA_C"/>
    <property type="match status" value="1"/>
</dbReference>
<dbReference type="AlphaFoldDB" id="A0A0F0CU83"/>
<comment type="similarity">
    <text evidence="1 12">Belongs to the TRAFAC class translation factor GTPase superfamily. Classic translation factor GTPase family. LepA subfamily.</text>
</comment>
<dbReference type="PATRIC" id="fig|1609969.3.peg.1217"/>
<dbReference type="GO" id="GO:0003924">
    <property type="term" value="F:GTPase activity"/>
    <property type="evidence" value="ECO:0007669"/>
    <property type="project" value="UniProtKB-UniRule"/>
</dbReference>
<dbReference type="CDD" id="cd16260">
    <property type="entry name" value="EF4_III"/>
    <property type="match status" value="1"/>
</dbReference>
<dbReference type="CDD" id="cd01890">
    <property type="entry name" value="LepA"/>
    <property type="match status" value="1"/>
</dbReference>
<dbReference type="Pfam" id="PF03144">
    <property type="entry name" value="GTP_EFTU_D2"/>
    <property type="match status" value="1"/>
</dbReference>
<evidence type="ECO:0000256" key="4">
    <source>
        <dbReference type="ARBA" id="ARBA00022801"/>
    </source>
</evidence>
<dbReference type="InterPro" id="IPR013842">
    <property type="entry name" value="LepA_CTD"/>
</dbReference>
<dbReference type="CDD" id="cd03699">
    <property type="entry name" value="EF4_II"/>
    <property type="match status" value="1"/>
</dbReference>
<feature type="binding site" evidence="12">
    <location>
        <begin position="132"/>
        <end position="135"/>
    </location>
    <ligand>
        <name>GTP</name>
        <dbReference type="ChEBI" id="CHEBI:37565"/>
    </ligand>
</feature>
<dbReference type="PRINTS" id="PR00315">
    <property type="entry name" value="ELONGATNFCT"/>
</dbReference>
<dbReference type="Gene3D" id="3.30.70.2570">
    <property type="entry name" value="Elongation factor 4, C-terminal domain"/>
    <property type="match status" value="1"/>
</dbReference>
<dbReference type="InterPro" id="IPR006297">
    <property type="entry name" value="EF-4"/>
</dbReference>
<reference evidence="14 15" key="1">
    <citation type="submission" date="2015-02" db="EMBL/GenBank/DDBJ databases">
        <title>Single-cell genomics of uncultivated deep-branching MTB reveals a conserved set of magnetosome genes.</title>
        <authorList>
            <person name="Kolinko S."/>
            <person name="Richter M."/>
            <person name="Glockner F.O."/>
            <person name="Brachmann A."/>
            <person name="Schuler D."/>
        </authorList>
    </citation>
    <scope>NUCLEOTIDE SEQUENCE [LARGE SCALE GENOMIC DNA]</scope>
    <source>
        <strain evidence="14">SKK-01</strain>
    </source>
</reference>
<comment type="caution">
    <text evidence="14">The sequence shown here is derived from an EMBL/GenBank/DDBJ whole genome shotgun (WGS) entry which is preliminary data.</text>
</comment>
<dbReference type="PANTHER" id="PTHR43512:SF4">
    <property type="entry name" value="TRANSLATION FACTOR GUF1 HOMOLOG, CHLOROPLASTIC"/>
    <property type="match status" value="1"/>
</dbReference>
<keyword evidence="7 12" id="KW-0472">Membrane</keyword>
<feature type="domain" description="Tr-type G" evidence="13">
    <location>
        <begin position="3"/>
        <end position="185"/>
    </location>
</feature>
<dbReference type="GO" id="GO:0005886">
    <property type="term" value="C:plasma membrane"/>
    <property type="evidence" value="ECO:0007669"/>
    <property type="project" value="UniProtKB-SubCell"/>
</dbReference>
<evidence type="ECO:0000256" key="7">
    <source>
        <dbReference type="ARBA" id="ARBA00023136"/>
    </source>
</evidence>
<dbReference type="PROSITE" id="PS51722">
    <property type="entry name" value="G_TR_2"/>
    <property type="match status" value="1"/>
</dbReference>
<dbReference type="Gene3D" id="2.40.30.10">
    <property type="entry name" value="Translation factors"/>
    <property type="match status" value="1"/>
</dbReference>
<evidence type="ECO:0000256" key="12">
    <source>
        <dbReference type="HAMAP-Rule" id="MF_00071"/>
    </source>
</evidence>
<keyword evidence="4 12" id="KW-0378">Hydrolase</keyword>
<dbReference type="InterPro" id="IPR038363">
    <property type="entry name" value="LepA_C_sf"/>
</dbReference>
<dbReference type="InterPro" id="IPR035654">
    <property type="entry name" value="LepA_IV"/>
</dbReference>
<dbReference type="InterPro" id="IPR000795">
    <property type="entry name" value="T_Tr_GTP-bd_dom"/>
</dbReference>
<dbReference type="Pfam" id="PF00009">
    <property type="entry name" value="GTP_EFTU"/>
    <property type="match status" value="1"/>
</dbReference>
<dbReference type="EC" id="3.6.5.n1" evidence="11 12"/>
<dbReference type="Gene3D" id="3.40.50.300">
    <property type="entry name" value="P-loop containing nucleotide triphosphate hydrolases"/>
    <property type="match status" value="1"/>
</dbReference>
<dbReference type="InterPro" id="IPR035647">
    <property type="entry name" value="EFG_III/V"/>
</dbReference>
<keyword evidence="3 12" id="KW-0547">Nucleotide-binding</keyword>
<dbReference type="Proteomes" id="UP000033428">
    <property type="component" value="Unassembled WGS sequence"/>
</dbReference>
<dbReference type="GO" id="GO:0043022">
    <property type="term" value="F:ribosome binding"/>
    <property type="evidence" value="ECO:0007669"/>
    <property type="project" value="UniProtKB-UniRule"/>
</dbReference>
<dbReference type="FunFam" id="3.30.70.870:FF:000004">
    <property type="entry name" value="Translation factor GUF1, mitochondrial"/>
    <property type="match status" value="1"/>
</dbReference>
<evidence type="ECO:0000256" key="8">
    <source>
        <dbReference type="ARBA" id="ARBA00050293"/>
    </source>
</evidence>
<dbReference type="Pfam" id="PF00679">
    <property type="entry name" value="EFG_C"/>
    <property type="match status" value="1"/>
</dbReference>
<evidence type="ECO:0000256" key="1">
    <source>
        <dbReference type="ARBA" id="ARBA00005454"/>
    </source>
</evidence>
<comment type="function">
    <text evidence="9 12">Required for accurate and efficient protein synthesis under certain stress conditions. May act as a fidelity factor of the translation reaction, by catalyzing a one-codon backward translocation of tRNAs on improperly translocated ribosomes. Back-translocation proceeds from a post-translocation (POST) complex to a pre-translocation (PRE) complex, thus giving elongation factor G a second chance to translocate the tRNAs correctly. Binds to ribosomes in a GTP-dependent manner.</text>
</comment>
<dbReference type="NCBIfam" id="TIGR01393">
    <property type="entry name" value="lepA"/>
    <property type="match status" value="1"/>
</dbReference>
<dbReference type="GO" id="GO:0045727">
    <property type="term" value="P:positive regulation of translation"/>
    <property type="evidence" value="ECO:0007669"/>
    <property type="project" value="UniProtKB-UniRule"/>
</dbReference>
<keyword evidence="2 12" id="KW-1003">Cell membrane</keyword>
<proteinExistence type="inferred from homology"/>
<evidence type="ECO:0000259" key="13">
    <source>
        <dbReference type="PROSITE" id="PS51722"/>
    </source>
</evidence>
<gene>
    <name evidence="12" type="primary">lepA</name>
    <name evidence="14" type="ORF">OMAG_001134</name>
</gene>
<dbReference type="EMBL" id="JYNY01000231">
    <property type="protein sequence ID" value="KJJ84995.1"/>
    <property type="molecule type" value="Genomic_DNA"/>
</dbReference>
<evidence type="ECO:0000313" key="15">
    <source>
        <dbReference type="Proteomes" id="UP000033428"/>
    </source>
</evidence>
<dbReference type="InterPro" id="IPR004161">
    <property type="entry name" value="EFTu-like_2"/>
</dbReference>
<evidence type="ECO:0000256" key="9">
    <source>
        <dbReference type="ARBA" id="ARBA00057626"/>
    </source>
</evidence>
<dbReference type="FunFam" id="2.40.30.10:FF:000015">
    <property type="entry name" value="Translation factor GUF1, mitochondrial"/>
    <property type="match status" value="1"/>
</dbReference>
<feature type="binding site" evidence="12">
    <location>
        <begin position="15"/>
        <end position="20"/>
    </location>
    <ligand>
        <name>GTP</name>
        <dbReference type="ChEBI" id="CHEBI:37565"/>
    </ligand>
</feature>
<dbReference type="NCBIfam" id="TIGR00231">
    <property type="entry name" value="small_GTP"/>
    <property type="match status" value="1"/>
</dbReference>
<evidence type="ECO:0000256" key="10">
    <source>
        <dbReference type="ARBA" id="ARBA00061052"/>
    </source>
</evidence>
<evidence type="ECO:0000256" key="11">
    <source>
        <dbReference type="ARBA" id="ARBA00066744"/>
    </source>
</evidence>
<keyword evidence="5 12" id="KW-0648">Protein biosynthesis</keyword>
<protein>
    <recommendedName>
        <fullName evidence="11 12">Elongation factor 4</fullName>
        <shortName evidence="12">EF-4</shortName>
        <ecNumber evidence="11 12">3.6.5.n1</ecNumber>
    </recommendedName>
    <alternativeName>
        <fullName evidence="12">Ribosomal back-translocase LepA</fullName>
    </alternativeName>
</protein>
<dbReference type="InterPro" id="IPR000640">
    <property type="entry name" value="EFG_V-like"/>
</dbReference>
<dbReference type="InterPro" id="IPR005225">
    <property type="entry name" value="Small_GTP-bd"/>
</dbReference>
<dbReference type="GO" id="GO:0005525">
    <property type="term" value="F:GTP binding"/>
    <property type="evidence" value="ECO:0007669"/>
    <property type="project" value="UniProtKB-UniRule"/>
</dbReference>
<dbReference type="FunFam" id="3.30.70.240:FF:000007">
    <property type="entry name" value="Translation factor GUF1, mitochondrial"/>
    <property type="match status" value="1"/>
</dbReference>
<comment type="subcellular location">
    <subcellularLocation>
        <location evidence="12">Cell membrane</location>
        <topology evidence="12">Peripheral membrane protein</topology>
        <orientation evidence="12">Cytoplasmic side</orientation>
    </subcellularLocation>
</comment>
<name>A0A0F0CU83_9BACT</name>
<evidence type="ECO:0000256" key="6">
    <source>
        <dbReference type="ARBA" id="ARBA00023134"/>
    </source>
</evidence>
<dbReference type="SUPFAM" id="SSF54980">
    <property type="entry name" value="EF-G C-terminal domain-like"/>
    <property type="match status" value="2"/>
</dbReference>